<feature type="region of interest" description="Disordered" evidence="5">
    <location>
        <begin position="43"/>
        <end position="62"/>
    </location>
</feature>
<organism evidence="6 7">
    <name type="scientific">Sediminibacillus halophilus</name>
    <dbReference type="NCBI Taxonomy" id="482461"/>
    <lineage>
        <taxon>Bacteria</taxon>
        <taxon>Bacillati</taxon>
        <taxon>Bacillota</taxon>
        <taxon>Bacilli</taxon>
        <taxon>Bacillales</taxon>
        <taxon>Bacillaceae</taxon>
        <taxon>Sediminibacillus</taxon>
    </lineage>
</organism>
<dbReference type="EMBL" id="FNHF01000002">
    <property type="protein sequence ID" value="SDM26110.1"/>
    <property type="molecule type" value="Genomic_DNA"/>
</dbReference>
<proteinExistence type="inferred from homology"/>
<dbReference type="Proteomes" id="UP000182347">
    <property type="component" value="Unassembled WGS sequence"/>
</dbReference>
<comment type="subcellular location">
    <subcellularLocation>
        <location evidence="1">Secreted</location>
    </subcellularLocation>
</comment>
<evidence type="ECO:0000256" key="1">
    <source>
        <dbReference type="ARBA" id="ARBA00004613"/>
    </source>
</evidence>
<accession>A0A1G9RSQ4</accession>
<dbReference type="RefSeq" id="WP_037329432.1">
    <property type="nucleotide sequence ID" value="NZ_FNHF01000002.1"/>
</dbReference>
<keyword evidence="3" id="KW-0843">Virulence</keyword>
<dbReference type="AlphaFoldDB" id="A0A1G9RSQ4"/>
<evidence type="ECO:0000256" key="4">
    <source>
        <dbReference type="ARBA" id="ARBA00093779"/>
    </source>
</evidence>
<evidence type="ECO:0000256" key="2">
    <source>
        <dbReference type="ARBA" id="ARBA00022525"/>
    </source>
</evidence>
<keyword evidence="2" id="KW-0964">Secreted</keyword>
<evidence type="ECO:0000256" key="3">
    <source>
        <dbReference type="ARBA" id="ARBA00023026"/>
    </source>
</evidence>
<protein>
    <submittedName>
        <fullName evidence="6">Uncharacterized protein</fullName>
    </submittedName>
</protein>
<evidence type="ECO:0000313" key="7">
    <source>
        <dbReference type="Proteomes" id="UP000182347"/>
    </source>
</evidence>
<dbReference type="Pfam" id="PF26323">
    <property type="entry name" value="EsxC"/>
    <property type="match status" value="1"/>
</dbReference>
<dbReference type="OrthoDB" id="2941170at2"/>
<evidence type="ECO:0000256" key="5">
    <source>
        <dbReference type="SAM" id="MobiDB-lite"/>
    </source>
</evidence>
<feature type="compositionally biased region" description="Low complexity" evidence="5">
    <location>
        <begin position="43"/>
        <end position="54"/>
    </location>
</feature>
<sequence length="111" mass="13454">MSWFFRTETEKKRDDYLRLYYKLKDAKADHDRLVNEAESSYSSYTSSVPNLSNSKIPSNDFDPKREELNQELLRYFNYEKNKRSQIVHAASRAYERYQYYKQLAIKEAEED</sequence>
<comment type="similarity">
    <text evidence="4">Belongs to the EsxC family.</text>
</comment>
<name>A0A1G9RSQ4_9BACI</name>
<keyword evidence="7" id="KW-1185">Reference proteome</keyword>
<reference evidence="7" key="1">
    <citation type="submission" date="2016-10" db="EMBL/GenBank/DDBJ databases">
        <authorList>
            <person name="Varghese N."/>
            <person name="Submissions S."/>
        </authorList>
    </citation>
    <scope>NUCLEOTIDE SEQUENCE [LARGE SCALE GENOMIC DNA]</scope>
    <source>
        <strain evidence="7">CGMCC 1.6199</strain>
    </source>
</reference>
<evidence type="ECO:0000313" key="6">
    <source>
        <dbReference type="EMBL" id="SDM26110.1"/>
    </source>
</evidence>
<dbReference type="STRING" id="482461.SAMN05216244_2113"/>
<dbReference type="InterPro" id="IPR058928">
    <property type="entry name" value="EsxC"/>
</dbReference>
<gene>
    <name evidence="6" type="ORF">SAMN05216244_2113</name>
</gene>